<dbReference type="AlphaFoldDB" id="A0A3S3MP89"/>
<dbReference type="EMBL" id="QPKB01000001">
    <property type="protein sequence ID" value="RWR72337.1"/>
    <property type="molecule type" value="Genomic_DNA"/>
</dbReference>
<gene>
    <name evidence="3" type="ORF">CKAN_00055100</name>
</gene>
<dbReference type="SUPFAM" id="SSF48150">
    <property type="entry name" value="DNA-glycosylase"/>
    <property type="match status" value="1"/>
</dbReference>
<dbReference type="InterPro" id="IPR011257">
    <property type="entry name" value="DNA_glycosylase"/>
</dbReference>
<dbReference type="Pfam" id="PF03352">
    <property type="entry name" value="Adenine_glyco"/>
    <property type="match status" value="1"/>
</dbReference>
<evidence type="ECO:0000256" key="1">
    <source>
        <dbReference type="PIRSR" id="PIRSR605019-1"/>
    </source>
</evidence>
<dbReference type="Gene3D" id="1.10.340.30">
    <property type="entry name" value="Hypothetical protein, domain 2"/>
    <property type="match status" value="1"/>
</dbReference>
<evidence type="ECO:0000313" key="4">
    <source>
        <dbReference type="Proteomes" id="UP000283530"/>
    </source>
</evidence>
<dbReference type="Proteomes" id="UP000283530">
    <property type="component" value="Unassembled WGS sequence"/>
</dbReference>
<feature type="compositionally biased region" description="Polar residues" evidence="2">
    <location>
        <begin position="1"/>
        <end position="26"/>
    </location>
</feature>
<dbReference type="GO" id="GO:0008725">
    <property type="term" value="F:DNA-3-methyladenine glycosylase activity"/>
    <property type="evidence" value="ECO:0007669"/>
    <property type="project" value="InterPro"/>
</dbReference>
<feature type="compositionally biased region" description="Polar residues" evidence="2">
    <location>
        <begin position="38"/>
        <end position="54"/>
    </location>
</feature>
<feature type="binding site" evidence="1">
    <location>
        <position position="133"/>
    </location>
    <ligand>
        <name>Zn(2+)</name>
        <dbReference type="ChEBI" id="CHEBI:29105"/>
    </ligand>
</feature>
<organism evidence="3 4">
    <name type="scientific">Cinnamomum micranthum f. kanehirae</name>
    <dbReference type="NCBI Taxonomy" id="337451"/>
    <lineage>
        <taxon>Eukaryota</taxon>
        <taxon>Viridiplantae</taxon>
        <taxon>Streptophyta</taxon>
        <taxon>Embryophyta</taxon>
        <taxon>Tracheophyta</taxon>
        <taxon>Spermatophyta</taxon>
        <taxon>Magnoliopsida</taxon>
        <taxon>Magnoliidae</taxon>
        <taxon>Laurales</taxon>
        <taxon>Lauraceae</taxon>
        <taxon>Cinnamomum</taxon>
    </lineage>
</organism>
<feature type="binding site" evidence="1">
    <location>
        <position position="295"/>
    </location>
    <ligand>
        <name>Zn(2+)</name>
        <dbReference type="ChEBI" id="CHEBI:29105"/>
    </ligand>
</feature>
<keyword evidence="1" id="KW-0862">Zinc</keyword>
<feature type="region of interest" description="Disordered" evidence="2">
    <location>
        <begin position="1"/>
        <end position="94"/>
    </location>
</feature>
<keyword evidence="4" id="KW-1185">Reference proteome</keyword>
<feature type="binding site" evidence="1">
    <location>
        <position position="118"/>
    </location>
    <ligand>
        <name>Zn(2+)</name>
        <dbReference type="ChEBI" id="CHEBI:29105"/>
    </ligand>
</feature>
<dbReference type="GO" id="GO:0006284">
    <property type="term" value="P:base-excision repair"/>
    <property type="evidence" value="ECO:0007669"/>
    <property type="project" value="InterPro"/>
</dbReference>
<dbReference type="STRING" id="337451.A0A3S3MP89"/>
<dbReference type="PANTHER" id="PTHR31116:SF25">
    <property type="entry name" value="DNA GLYCOSYLASE SUPERFAMILY PROTEIN"/>
    <property type="match status" value="1"/>
</dbReference>
<feature type="compositionally biased region" description="Low complexity" evidence="2">
    <location>
        <begin position="60"/>
        <end position="82"/>
    </location>
</feature>
<reference evidence="3 4" key="1">
    <citation type="journal article" date="2019" name="Nat. Plants">
        <title>Stout camphor tree genome fills gaps in understanding of flowering plant genome evolution.</title>
        <authorList>
            <person name="Chaw S.M."/>
            <person name="Liu Y.C."/>
            <person name="Wu Y.W."/>
            <person name="Wang H.Y."/>
            <person name="Lin C.I."/>
            <person name="Wu C.S."/>
            <person name="Ke H.M."/>
            <person name="Chang L.Y."/>
            <person name="Hsu C.Y."/>
            <person name="Yang H.T."/>
            <person name="Sudianto E."/>
            <person name="Hsu M.H."/>
            <person name="Wu K.P."/>
            <person name="Wang L.N."/>
            <person name="Leebens-Mack J.H."/>
            <person name="Tsai I.J."/>
        </authorList>
    </citation>
    <scope>NUCLEOTIDE SEQUENCE [LARGE SCALE GENOMIC DNA]</scope>
    <source>
        <strain evidence="4">cv. Chaw 1501</strain>
        <tissue evidence="3">Young leaves</tissue>
    </source>
</reference>
<proteinExistence type="predicted"/>
<dbReference type="GO" id="GO:0046872">
    <property type="term" value="F:metal ion binding"/>
    <property type="evidence" value="ECO:0007669"/>
    <property type="project" value="UniProtKB-KW"/>
</dbReference>
<dbReference type="OrthoDB" id="3941538at2759"/>
<dbReference type="PANTHER" id="PTHR31116">
    <property type="entry name" value="OS04G0501200 PROTEIN"/>
    <property type="match status" value="1"/>
</dbReference>
<dbReference type="InterPro" id="IPR005019">
    <property type="entry name" value="Adenine_glyco"/>
</dbReference>
<name>A0A3S3MP89_9MAGN</name>
<feature type="compositionally biased region" description="Basic and acidic residues" evidence="2">
    <location>
        <begin position="28"/>
        <end position="37"/>
    </location>
</feature>
<sequence>MSESVESPPNANRPGSAQTGKRTGVSSRVRESGKEASSRNSMRTRVPKNQSSESVLRCNVSADGSCSSDSSGSFSSVRSGSFRGRRKQSGVKCGKVAPDGVETLEMLKSVSAMEKKRCGWITPSSDPLYVSFHDEEWGVPVHDDSKLFELLVLSEALGELSWPTILSKRDTFRKLFDNFDPVSIAEFSEKKILSLAGSGSVLLSEPKLRAIVENARQILKVKEEFGSFSNYCWRFVNHKPIVNGFRYARNVPVKTPKAEVISKDMMKRGFRCVGPTIVYSFMQAAGIVNDHISSCFRYKECHPNVKKDCAAEVEEMDKLVKSAEQACLLQA</sequence>
<comment type="caution">
    <text evidence="3">The sequence shown here is derived from an EMBL/GenBank/DDBJ whole genome shotgun (WGS) entry which is preliminary data.</text>
</comment>
<evidence type="ECO:0000313" key="3">
    <source>
        <dbReference type="EMBL" id="RWR72337.1"/>
    </source>
</evidence>
<feature type="binding site" evidence="1">
    <location>
        <position position="291"/>
    </location>
    <ligand>
        <name>Zn(2+)</name>
        <dbReference type="ChEBI" id="CHEBI:29105"/>
    </ligand>
</feature>
<evidence type="ECO:0000256" key="2">
    <source>
        <dbReference type="SAM" id="MobiDB-lite"/>
    </source>
</evidence>
<keyword evidence="1" id="KW-0479">Metal-binding</keyword>
<protein>
    <submittedName>
        <fullName evidence="3">Putative GMP synthase glutamine-hydrolyzing</fullName>
    </submittedName>
</protein>
<accession>A0A3S3MP89</accession>